<evidence type="ECO:0000313" key="2">
    <source>
        <dbReference type="EMBL" id="BBU20598.1"/>
    </source>
</evidence>
<reference evidence="2 3" key="1">
    <citation type="submission" date="2019-12" db="EMBL/GenBank/DDBJ databases">
        <title>Complete genome sequence of Mycolicibacterium xenopi str. JCM15661T.</title>
        <authorList>
            <person name="Yoshida M."/>
            <person name="Fukano H."/>
            <person name="Asakura T."/>
            <person name="Hoshino Y."/>
        </authorList>
    </citation>
    <scope>NUCLEOTIDE SEQUENCE [LARGE SCALE GENOMIC DNA]</scope>
    <source>
        <strain evidence="2 3">JCM 15661T</strain>
    </source>
</reference>
<dbReference type="Proteomes" id="UP000464624">
    <property type="component" value="Chromosome"/>
</dbReference>
<gene>
    <name evidence="2" type="ORF">MYXE_03870</name>
</gene>
<feature type="region of interest" description="Disordered" evidence="1">
    <location>
        <begin position="83"/>
        <end position="103"/>
    </location>
</feature>
<evidence type="ECO:0000313" key="3">
    <source>
        <dbReference type="Proteomes" id="UP000464624"/>
    </source>
</evidence>
<name>A0AAD1GWQ1_MYCXE</name>
<dbReference type="AlphaFoldDB" id="A0AAD1GWQ1"/>
<organism evidence="2 3">
    <name type="scientific">Mycobacterium xenopi</name>
    <dbReference type="NCBI Taxonomy" id="1789"/>
    <lineage>
        <taxon>Bacteria</taxon>
        <taxon>Bacillati</taxon>
        <taxon>Actinomycetota</taxon>
        <taxon>Actinomycetes</taxon>
        <taxon>Mycobacteriales</taxon>
        <taxon>Mycobacteriaceae</taxon>
        <taxon>Mycobacterium</taxon>
    </lineage>
</organism>
<accession>A0AAD1GWQ1</accession>
<dbReference type="EMBL" id="AP022314">
    <property type="protein sequence ID" value="BBU20598.1"/>
    <property type="molecule type" value="Genomic_DNA"/>
</dbReference>
<dbReference type="KEGG" id="mxe:MYXE_03870"/>
<proteinExistence type="predicted"/>
<evidence type="ECO:0000256" key="1">
    <source>
        <dbReference type="SAM" id="MobiDB-lite"/>
    </source>
</evidence>
<sequence>MRSSSREEIVEKFDALEAALDAVLELSCDALTTPERFALDRCERVRCRLPAVEHPLINEIGRQASAEELGGKFRMRWPSGYWSAEPRPRGASAKPPTWGHAPR</sequence>
<protein>
    <recommendedName>
        <fullName evidence="4">REP13E12 repeat protein</fullName>
    </recommendedName>
</protein>
<evidence type="ECO:0008006" key="4">
    <source>
        <dbReference type="Google" id="ProtNLM"/>
    </source>
</evidence>